<name>A0ABP6PJU7_9ACTN</name>
<dbReference type="PANTHER" id="PTHR33428">
    <property type="entry name" value="CHLOROPHYLLASE-2, CHLOROPLASTIC"/>
    <property type="match status" value="1"/>
</dbReference>
<feature type="region of interest" description="Disordered" evidence="1">
    <location>
        <begin position="39"/>
        <end position="66"/>
    </location>
</feature>
<dbReference type="Proteomes" id="UP001499924">
    <property type="component" value="Unassembled WGS sequence"/>
</dbReference>
<dbReference type="EMBL" id="BAAAVV010000013">
    <property type="protein sequence ID" value="GAA3180777.1"/>
    <property type="molecule type" value="Genomic_DNA"/>
</dbReference>
<protein>
    <recommendedName>
        <fullName evidence="5">Alpha/beta hydrolase family protein</fullName>
    </recommendedName>
</protein>
<feature type="signal peptide" evidence="2">
    <location>
        <begin position="1"/>
        <end position="22"/>
    </location>
</feature>
<evidence type="ECO:0008006" key="5">
    <source>
        <dbReference type="Google" id="ProtNLM"/>
    </source>
</evidence>
<dbReference type="Pfam" id="PF07224">
    <property type="entry name" value="Chlorophyllase"/>
    <property type="match status" value="1"/>
</dbReference>
<dbReference type="RefSeq" id="WP_344690688.1">
    <property type="nucleotide sequence ID" value="NZ_BAAAVV010000013.1"/>
</dbReference>
<dbReference type="PANTHER" id="PTHR33428:SF14">
    <property type="entry name" value="CARBOXYLESTERASE TYPE B DOMAIN-CONTAINING PROTEIN"/>
    <property type="match status" value="1"/>
</dbReference>
<dbReference type="PROSITE" id="PS51257">
    <property type="entry name" value="PROKAR_LIPOPROTEIN"/>
    <property type="match status" value="1"/>
</dbReference>
<dbReference type="Gene3D" id="3.40.50.1820">
    <property type="entry name" value="alpha/beta hydrolase"/>
    <property type="match status" value="1"/>
</dbReference>
<evidence type="ECO:0000313" key="4">
    <source>
        <dbReference type="Proteomes" id="UP001499924"/>
    </source>
</evidence>
<keyword evidence="2" id="KW-0732">Signal</keyword>
<evidence type="ECO:0000313" key="3">
    <source>
        <dbReference type="EMBL" id="GAA3180777.1"/>
    </source>
</evidence>
<dbReference type="SUPFAM" id="SSF53474">
    <property type="entry name" value="alpha/beta-Hydrolases"/>
    <property type="match status" value="1"/>
</dbReference>
<keyword evidence="4" id="KW-1185">Reference proteome</keyword>
<proteinExistence type="predicted"/>
<evidence type="ECO:0000256" key="1">
    <source>
        <dbReference type="SAM" id="MobiDB-lite"/>
    </source>
</evidence>
<sequence>MRRSLVLVAAVLLSGCGGGTTAEPASPAEDGALTVRTLDLRDGSRTTDPTPATPGKDAAPGRDLPTTIAYPPEGDDLPVVVFTHGLGSQPEAYEELLTEWARAGFLVVAPRYPLTSQGSAEVFDDVREQPADISFVLTAVLALDDTAGDDLEGRIDGEHVAAGGHSAGAITTLGLLGPCCTDERIDAAVILAGAPLYFGSAFAPPGVPALFVHGTDDTVLPVGDAQTMFSAYPGPAAFLELVGGTHSAPFDEASDPAYEAVAAATTDFLRWSLAGDEAALDDLRAVPQRWPGVQLTADRLAGG</sequence>
<evidence type="ECO:0000256" key="2">
    <source>
        <dbReference type="SAM" id="SignalP"/>
    </source>
</evidence>
<reference evidence="4" key="1">
    <citation type="journal article" date="2019" name="Int. J. Syst. Evol. Microbiol.">
        <title>The Global Catalogue of Microorganisms (GCM) 10K type strain sequencing project: providing services to taxonomists for standard genome sequencing and annotation.</title>
        <authorList>
            <consortium name="The Broad Institute Genomics Platform"/>
            <consortium name="The Broad Institute Genome Sequencing Center for Infectious Disease"/>
            <person name="Wu L."/>
            <person name="Ma J."/>
        </authorList>
    </citation>
    <scope>NUCLEOTIDE SEQUENCE [LARGE SCALE GENOMIC DNA]</scope>
    <source>
        <strain evidence="4">JCM 15614</strain>
    </source>
</reference>
<organism evidence="3 4">
    <name type="scientific">Blastococcus jejuensis</name>
    <dbReference type="NCBI Taxonomy" id="351224"/>
    <lineage>
        <taxon>Bacteria</taxon>
        <taxon>Bacillati</taxon>
        <taxon>Actinomycetota</taxon>
        <taxon>Actinomycetes</taxon>
        <taxon>Geodermatophilales</taxon>
        <taxon>Geodermatophilaceae</taxon>
        <taxon>Blastococcus</taxon>
    </lineage>
</organism>
<feature type="chain" id="PRO_5046807782" description="Alpha/beta hydrolase family protein" evidence="2">
    <location>
        <begin position="23"/>
        <end position="303"/>
    </location>
</feature>
<comment type="caution">
    <text evidence="3">The sequence shown here is derived from an EMBL/GenBank/DDBJ whole genome shotgun (WGS) entry which is preliminary data.</text>
</comment>
<accession>A0ABP6PJU7</accession>
<dbReference type="InterPro" id="IPR017395">
    <property type="entry name" value="Chlorophyllase-like"/>
</dbReference>
<dbReference type="InterPro" id="IPR029058">
    <property type="entry name" value="AB_hydrolase_fold"/>
</dbReference>
<gene>
    <name evidence="3" type="ORF">GCM10010531_38640</name>
</gene>